<accession>A0ABU2QXU4</accession>
<sequence>PLGGRVMRWGRLWGEVRRGAGVRGCGGSGVRRAARDLLTGGGYGILADGIAYPELNGLLATAPGE</sequence>
<keyword evidence="2" id="KW-1185">Reference proteome</keyword>
<dbReference type="Proteomes" id="UP001183610">
    <property type="component" value="Unassembled WGS sequence"/>
</dbReference>
<dbReference type="EMBL" id="JAVRET010000016">
    <property type="protein sequence ID" value="MDT0409251.1"/>
    <property type="molecule type" value="Genomic_DNA"/>
</dbReference>
<evidence type="ECO:0000313" key="1">
    <source>
        <dbReference type="EMBL" id="MDT0409251.1"/>
    </source>
</evidence>
<evidence type="ECO:0000313" key="2">
    <source>
        <dbReference type="Proteomes" id="UP001183610"/>
    </source>
</evidence>
<protein>
    <submittedName>
        <fullName evidence="1">Isocitrate lyase/phosphoenolpyruvate mutase family protein</fullName>
    </submittedName>
</protein>
<proteinExistence type="predicted"/>
<feature type="non-terminal residue" evidence="1">
    <location>
        <position position="1"/>
    </location>
</feature>
<gene>
    <name evidence="1" type="ORF">RM698_09305</name>
</gene>
<comment type="caution">
    <text evidence="1">The sequence shown here is derived from an EMBL/GenBank/DDBJ whole genome shotgun (WGS) entry which is preliminary data.</text>
</comment>
<dbReference type="GO" id="GO:0016829">
    <property type="term" value="F:lyase activity"/>
    <property type="evidence" value="ECO:0007669"/>
    <property type="project" value="UniProtKB-KW"/>
</dbReference>
<reference evidence="2" key="1">
    <citation type="submission" date="2023-07" db="EMBL/GenBank/DDBJ databases">
        <title>30 novel species of actinomycetes from the DSMZ collection.</title>
        <authorList>
            <person name="Nouioui I."/>
        </authorList>
    </citation>
    <scope>NUCLEOTIDE SEQUENCE [LARGE SCALE GENOMIC DNA]</scope>
    <source>
        <strain evidence="2">DSM 41979</strain>
    </source>
</reference>
<keyword evidence="1" id="KW-0456">Lyase</keyword>
<name>A0ABU2QXU4_9ACTN</name>
<organism evidence="1 2">
    <name type="scientific">Streptomyces evansiae</name>
    <dbReference type="NCBI Taxonomy" id="3075535"/>
    <lineage>
        <taxon>Bacteria</taxon>
        <taxon>Bacillati</taxon>
        <taxon>Actinomycetota</taxon>
        <taxon>Actinomycetes</taxon>
        <taxon>Kitasatosporales</taxon>
        <taxon>Streptomycetaceae</taxon>
        <taxon>Streptomyces</taxon>
    </lineage>
</organism>